<proteinExistence type="inferred from homology"/>
<organism evidence="4 5">
    <name type="scientific">Caldovatus sediminis</name>
    <dbReference type="NCBI Taxonomy" id="2041189"/>
    <lineage>
        <taxon>Bacteria</taxon>
        <taxon>Pseudomonadati</taxon>
        <taxon>Pseudomonadota</taxon>
        <taxon>Alphaproteobacteria</taxon>
        <taxon>Acetobacterales</taxon>
        <taxon>Roseomonadaceae</taxon>
        <taxon>Caldovatus</taxon>
    </lineage>
</organism>
<dbReference type="PANTHER" id="PTHR16943">
    <property type="entry name" value="2-METHYLCITRATE DEHYDRATASE-RELATED"/>
    <property type="match status" value="1"/>
</dbReference>
<dbReference type="InterPro" id="IPR045336">
    <property type="entry name" value="MmgE_PrpD_N"/>
</dbReference>
<name>A0A8J2ZDY0_9PROT</name>
<dbReference type="RefSeq" id="WP_188902268.1">
    <property type="nucleotide sequence ID" value="NZ_BMKS01000011.1"/>
</dbReference>
<dbReference type="AlphaFoldDB" id="A0A8J2ZDY0"/>
<dbReference type="Gene3D" id="1.10.4100.10">
    <property type="entry name" value="2-methylcitrate dehydratase PrpD"/>
    <property type="match status" value="1"/>
</dbReference>
<dbReference type="PANTHER" id="PTHR16943:SF8">
    <property type="entry name" value="2-METHYLCITRATE DEHYDRATASE"/>
    <property type="match status" value="1"/>
</dbReference>
<dbReference type="Pfam" id="PF19305">
    <property type="entry name" value="MmgE_PrpD_C"/>
    <property type="match status" value="1"/>
</dbReference>
<dbReference type="GO" id="GO:0016829">
    <property type="term" value="F:lyase activity"/>
    <property type="evidence" value="ECO:0007669"/>
    <property type="project" value="InterPro"/>
</dbReference>
<comment type="caution">
    <text evidence="4">The sequence shown here is derived from an EMBL/GenBank/DDBJ whole genome shotgun (WGS) entry which is preliminary data.</text>
</comment>
<evidence type="ECO:0000259" key="2">
    <source>
        <dbReference type="Pfam" id="PF03972"/>
    </source>
</evidence>
<dbReference type="InterPro" id="IPR045337">
    <property type="entry name" value="MmgE_PrpD_C"/>
</dbReference>
<evidence type="ECO:0000256" key="1">
    <source>
        <dbReference type="ARBA" id="ARBA00006174"/>
    </source>
</evidence>
<dbReference type="Proteomes" id="UP000597507">
    <property type="component" value="Unassembled WGS sequence"/>
</dbReference>
<dbReference type="EMBL" id="BMKS01000011">
    <property type="protein sequence ID" value="GGG43243.1"/>
    <property type="molecule type" value="Genomic_DNA"/>
</dbReference>
<evidence type="ECO:0000313" key="5">
    <source>
        <dbReference type="Proteomes" id="UP000597507"/>
    </source>
</evidence>
<accession>A0A8J2ZDY0</accession>
<reference evidence="4 5" key="1">
    <citation type="journal article" date="2014" name="Int. J. Syst. Evol. Microbiol.">
        <title>Complete genome sequence of Corynebacterium casei LMG S-19264T (=DSM 44701T), isolated from a smear-ripened cheese.</title>
        <authorList>
            <consortium name="US DOE Joint Genome Institute (JGI-PGF)"/>
            <person name="Walter F."/>
            <person name="Albersmeier A."/>
            <person name="Kalinowski J."/>
            <person name="Ruckert C."/>
        </authorList>
    </citation>
    <scope>NUCLEOTIDE SEQUENCE [LARGE SCALE GENOMIC DNA]</scope>
    <source>
        <strain evidence="4 5">CGMCC 1.16330</strain>
    </source>
</reference>
<feature type="domain" description="MmgE/PrpD N-terminal" evidence="2">
    <location>
        <begin position="6"/>
        <end position="242"/>
    </location>
</feature>
<comment type="similarity">
    <text evidence="1">Belongs to the PrpD family.</text>
</comment>
<keyword evidence="5" id="KW-1185">Reference proteome</keyword>
<feature type="domain" description="MmgE/PrpD C-terminal" evidence="3">
    <location>
        <begin position="266"/>
        <end position="420"/>
    </location>
</feature>
<dbReference type="InterPro" id="IPR042183">
    <property type="entry name" value="MmgE/PrpD_sf_1"/>
</dbReference>
<dbReference type="Gene3D" id="3.30.1330.120">
    <property type="entry name" value="2-methylcitrate dehydratase PrpD"/>
    <property type="match status" value="1"/>
</dbReference>
<dbReference type="InterPro" id="IPR042188">
    <property type="entry name" value="MmgE/PrpD_sf_2"/>
</dbReference>
<evidence type="ECO:0008006" key="6">
    <source>
        <dbReference type="Google" id="ProtNLM"/>
    </source>
</evidence>
<dbReference type="Pfam" id="PF03972">
    <property type="entry name" value="MmgE_PrpD_N"/>
    <property type="match status" value="1"/>
</dbReference>
<dbReference type="InterPro" id="IPR005656">
    <property type="entry name" value="MmgE_PrpD"/>
</dbReference>
<gene>
    <name evidence="4" type="ORF">GCM10010964_33340</name>
</gene>
<protein>
    <recommendedName>
        <fullName evidence="6">MmgE/PrpD family protein</fullName>
    </recommendedName>
</protein>
<evidence type="ECO:0000313" key="4">
    <source>
        <dbReference type="EMBL" id="GGG43243.1"/>
    </source>
</evidence>
<dbReference type="SUPFAM" id="SSF103378">
    <property type="entry name" value="2-methylcitrate dehydratase PrpD"/>
    <property type="match status" value="1"/>
</dbReference>
<evidence type="ECO:0000259" key="3">
    <source>
        <dbReference type="Pfam" id="PF19305"/>
    </source>
</evidence>
<dbReference type="InterPro" id="IPR036148">
    <property type="entry name" value="MmgE/PrpD_sf"/>
</dbReference>
<sequence>MPLTRALGEFVAGLTYAKIPAEAVKIARMGFVDCIGTMIAGRDEDAPQILRRTLGVGSSGEATLYFSDQRAPAPEAAWVNGAAGHALDYDDVALRGHPSTVLVPAILAEGEALGASGEEMLAAYLAGYETWAELVWRDQGFHHVKGWHPTGIFGAIAAAAACASLRKLDATRAAMAIAIGASQSAGLMANFGTMTKPFHAGRSAHSGVIAARLAEAGFTAHLDALEHPQGFLSAVSQHGEVDRTTEPKALGREWKILTEGLSIKKYPTCYCTHRAIDGAIRLFKEHPVKGEEVKEIRVSISDRYATILRNHRPKTGLEAKFSMEFAMSSALVARRVGLPELTDSFVQRPDIQSLIERVAIDATTEYEPDGSGAAPFDQVKVALTSGATLEGPKVRHATGHAQLPLSDSELFEKFQGCLEAGKAHNQAGALFDRLMSLEKTQARQLVTLA</sequence>